<accession>A0ABP7B912</accession>
<protein>
    <submittedName>
        <fullName evidence="2">3'-5' exonuclease</fullName>
    </submittedName>
</protein>
<dbReference type="PANTHER" id="PTHR30231">
    <property type="entry name" value="DNA POLYMERASE III SUBUNIT EPSILON"/>
    <property type="match status" value="1"/>
</dbReference>
<dbReference type="InterPro" id="IPR012337">
    <property type="entry name" value="RNaseH-like_sf"/>
</dbReference>
<keyword evidence="2" id="KW-0378">Hydrolase</keyword>
<comment type="caution">
    <text evidence="2">The sequence shown here is derived from an EMBL/GenBank/DDBJ whole genome shotgun (WGS) entry which is preliminary data.</text>
</comment>
<dbReference type="PANTHER" id="PTHR30231:SF42">
    <property type="entry name" value="EXONUCLEASE"/>
    <property type="match status" value="1"/>
</dbReference>
<dbReference type="EMBL" id="BAAAYV010000005">
    <property type="protein sequence ID" value="GAA3651398.1"/>
    <property type="molecule type" value="Genomic_DNA"/>
</dbReference>
<evidence type="ECO:0000313" key="2">
    <source>
        <dbReference type="EMBL" id="GAA3651398.1"/>
    </source>
</evidence>
<dbReference type="Pfam" id="PF00929">
    <property type="entry name" value="RNase_T"/>
    <property type="match status" value="1"/>
</dbReference>
<keyword evidence="2" id="KW-0540">Nuclease</keyword>
<dbReference type="GO" id="GO:0004527">
    <property type="term" value="F:exonuclease activity"/>
    <property type="evidence" value="ECO:0007669"/>
    <property type="project" value="UniProtKB-KW"/>
</dbReference>
<name>A0ABP7B912_9MICO</name>
<dbReference type="SMART" id="SM00479">
    <property type="entry name" value="EXOIII"/>
    <property type="match status" value="1"/>
</dbReference>
<evidence type="ECO:0000259" key="1">
    <source>
        <dbReference type="SMART" id="SM00479"/>
    </source>
</evidence>
<gene>
    <name evidence="2" type="ORF">GCM10022202_08840</name>
</gene>
<dbReference type="InterPro" id="IPR013520">
    <property type="entry name" value="Ribonucl_H"/>
</dbReference>
<dbReference type="Gene3D" id="3.30.420.10">
    <property type="entry name" value="Ribonuclease H-like superfamily/Ribonuclease H"/>
    <property type="match status" value="1"/>
</dbReference>
<dbReference type="InterPro" id="IPR036397">
    <property type="entry name" value="RNaseH_sf"/>
</dbReference>
<dbReference type="Proteomes" id="UP001410795">
    <property type="component" value="Unassembled WGS sequence"/>
</dbReference>
<keyword evidence="2" id="KW-0269">Exonuclease</keyword>
<dbReference type="SUPFAM" id="SSF53098">
    <property type="entry name" value="Ribonuclease H-like"/>
    <property type="match status" value="1"/>
</dbReference>
<reference evidence="3" key="1">
    <citation type="journal article" date="2019" name="Int. J. Syst. Evol. Microbiol.">
        <title>The Global Catalogue of Microorganisms (GCM) 10K type strain sequencing project: providing services to taxonomists for standard genome sequencing and annotation.</title>
        <authorList>
            <consortium name="The Broad Institute Genomics Platform"/>
            <consortium name="The Broad Institute Genome Sequencing Center for Infectious Disease"/>
            <person name="Wu L."/>
            <person name="Ma J."/>
        </authorList>
    </citation>
    <scope>NUCLEOTIDE SEQUENCE [LARGE SCALE GENOMIC DNA]</scope>
    <source>
        <strain evidence="3">JCM 16546</strain>
    </source>
</reference>
<organism evidence="2 3">
    <name type="scientific">Microbacterium marinilacus</name>
    <dbReference type="NCBI Taxonomy" id="415209"/>
    <lineage>
        <taxon>Bacteria</taxon>
        <taxon>Bacillati</taxon>
        <taxon>Actinomycetota</taxon>
        <taxon>Actinomycetes</taxon>
        <taxon>Micrococcales</taxon>
        <taxon>Microbacteriaceae</taxon>
        <taxon>Microbacterium</taxon>
    </lineage>
</organism>
<proteinExistence type="predicted"/>
<evidence type="ECO:0000313" key="3">
    <source>
        <dbReference type="Proteomes" id="UP001410795"/>
    </source>
</evidence>
<dbReference type="CDD" id="cd06130">
    <property type="entry name" value="DNA_pol_III_epsilon_like"/>
    <property type="match status" value="1"/>
</dbReference>
<keyword evidence="3" id="KW-1185">Reference proteome</keyword>
<dbReference type="RefSeq" id="WP_221855708.1">
    <property type="nucleotide sequence ID" value="NZ_BAAAYV010000005.1"/>
</dbReference>
<feature type="domain" description="Exonuclease" evidence="1">
    <location>
        <begin position="4"/>
        <end position="170"/>
    </location>
</feature>
<sequence>MPLDFTAIDFETANGSRASACQVGLTRVRDGRVVETAGWLIRPPAGHDLFQEWNTRIHGITAEDVVDALGWDEQIEDLIGFAGEDVLVAHNASFDMGVLRAACEVTAFALPSYRYLCTLQVARKAYTLPSYRLPVAAEAAGFVGFSHHDAIADALACAHIVIDAARRAGAADVGALAAALGVRTSQLAPAAVAA</sequence>